<dbReference type="InterPro" id="IPR000504">
    <property type="entry name" value="RRM_dom"/>
</dbReference>
<dbReference type="PANTHER" id="PTHR48033:SF5">
    <property type="entry name" value="RRM DOMAIN-CONTAINING PROTEIN"/>
    <property type="match status" value="1"/>
</dbReference>
<name>A0A7N2KZX0_QUELO</name>
<evidence type="ECO:0000256" key="1">
    <source>
        <dbReference type="ARBA" id="ARBA00004123"/>
    </source>
</evidence>
<dbReference type="FunCoup" id="A0A7N2KZX0">
    <property type="interactions" value="2029"/>
</dbReference>
<dbReference type="FunFam" id="3.30.70.330:FF:000051">
    <property type="entry name" value="Heterogeneous nuclear ribonucleoprotein 1"/>
    <property type="match status" value="1"/>
</dbReference>
<dbReference type="EnsemblPlants" id="QL02p074432:mrna">
    <property type="protein sequence ID" value="QL02p074432:mrna"/>
    <property type="gene ID" value="QL02p074432"/>
</dbReference>
<feature type="region of interest" description="Disordered" evidence="4">
    <location>
        <begin position="1"/>
        <end position="40"/>
    </location>
</feature>
<evidence type="ECO:0000313" key="7">
    <source>
        <dbReference type="Proteomes" id="UP000594261"/>
    </source>
</evidence>
<dbReference type="GO" id="GO:0097157">
    <property type="term" value="F:pre-mRNA intronic binding"/>
    <property type="evidence" value="ECO:0007669"/>
    <property type="project" value="EnsemblPlants"/>
</dbReference>
<keyword evidence="2" id="KW-0539">Nucleus</keyword>
<feature type="domain" description="RRM" evidence="5">
    <location>
        <begin position="132"/>
        <end position="210"/>
    </location>
</feature>
<protein>
    <recommendedName>
        <fullName evidence="5">RRM domain-containing protein</fullName>
    </recommendedName>
</protein>
<organism evidence="6 7">
    <name type="scientific">Quercus lobata</name>
    <name type="common">Valley oak</name>
    <dbReference type="NCBI Taxonomy" id="97700"/>
    <lineage>
        <taxon>Eukaryota</taxon>
        <taxon>Viridiplantae</taxon>
        <taxon>Streptophyta</taxon>
        <taxon>Embryophyta</taxon>
        <taxon>Tracheophyta</taxon>
        <taxon>Spermatophyta</taxon>
        <taxon>Magnoliopsida</taxon>
        <taxon>eudicotyledons</taxon>
        <taxon>Gunneridae</taxon>
        <taxon>Pentapetalae</taxon>
        <taxon>rosids</taxon>
        <taxon>fabids</taxon>
        <taxon>Fagales</taxon>
        <taxon>Fagaceae</taxon>
        <taxon>Quercus</taxon>
    </lineage>
</organism>
<dbReference type="GO" id="GO:0005654">
    <property type="term" value="C:nucleoplasm"/>
    <property type="evidence" value="ECO:0007669"/>
    <property type="project" value="TreeGrafter"/>
</dbReference>
<dbReference type="GO" id="GO:0031440">
    <property type="term" value="P:regulation of mRNA 3'-end processing"/>
    <property type="evidence" value="ECO:0007669"/>
    <property type="project" value="EnsemblPlants"/>
</dbReference>
<dbReference type="GO" id="GO:0010468">
    <property type="term" value="P:regulation of gene expression"/>
    <property type="evidence" value="ECO:0007669"/>
    <property type="project" value="TreeGrafter"/>
</dbReference>
<evidence type="ECO:0000256" key="4">
    <source>
        <dbReference type="SAM" id="MobiDB-lite"/>
    </source>
</evidence>
<dbReference type="GO" id="GO:0048578">
    <property type="term" value="P:positive regulation of long-day photoperiodism, flowering"/>
    <property type="evidence" value="ECO:0007669"/>
    <property type="project" value="EnsemblPlants"/>
</dbReference>
<dbReference type="InterPro" id="IPR012677">
    <property type="entry name" value="Nucleotide-bd_a/b_plait_sf"/>
</dbReference>
<dbReference type="PROSITE" id="PS50102">
    <property type="entry name" value="RRM"/>
    <property type="match status" value="2"/>
</dbReference>
<keyword evidence="3" id="KW-0694">RNA-binding</keyword>
<dbReference type="PANTHER" id="PTHR48033">
    <property type="entry name" value="RNA-BINDING (RRM/RBD/RNP MOTIFS) FAMILY PROTEIN"/>
    <property type="match status" value="1"/>
</dbReference>
<dbReference type="InterPro" id="IPR035979">
    <property type="entry name" value="RBD_domain_sf"/>
</dbReference>
<feature type="region of interest" description="Disordered" evidence="4">
    <location>
        <begin position="202"/>
        <end position="230"/>
    </location>
</feature>
<dbReference type="GO" id="GO:0000785">
    <property type="term" value="C:chromatin"/>
    <property type="evidence" value="ECO:0007669"/>
    <property type="project" value="TreeGrafter"/>
</dbReference>
<keyword evidence="7" id="KW-1185">Reference proteome</keyword>
<feature type="domain" description="RRM" evidence="5">
    <location>
        <begin position="44"/>
        <end position="120"/>
    </location>
</feature>
<dbReference type="PRINTS" id="PR01228">
    <property type="entry name" value="EGGSHELL"/>
</dbReference>
<dbReference type="Gramene" id="QL02p074432:mrna">
    <property type="protein sequence ID" value="QL02p074432:mrna"/>
    <property type="gene ID" value="QL02p074432"/>
</dbReference>
<dbReference type="InParanoid" id="A0A7N2KZX0"/>
<proteinExistence type="predicted"/>
<dbReference type="Pfam" id="PF00076">
    <property type="entry name" value="RRM_1"/>
    <property type="match status" value="2"/>
</dbReference>
<dbReference type="GO" id="GO:0003730">
    <property type="term" value="F:mRNA 3'-UTR binding"/>
    <property type="evidence" value="ECO:0007669"/>
    <property type="project" value="EnsemblPlants"/>
</dbReference>
<dbReference type="OMA" id="AQFTKHF"/>
<accession>A0A7N2KZX0</accession>
<dbReference type="SUPFAM" id="SSF54928">
    <property type="entry name" value="RNA-binding domain, RBD"/>
    <property type="match status" value="2"/>
</dbReference>
<dbReference type="GO" id="GO:0048576">
    <property type="term" value="P:positive regulation of short-day photoperiodism, flowering"/>
    <property type="evidence" value="ECO:0007669"/>
    <property type="project" value="EnsemblPlants"/>
</dbReference>
<dbReference type="Proteomes" id="UP000594261">
    <property type="component" value="Chromosome 2"/>
</dbReference>
<sequence length="382" mass="39814">MDSQANEAILDGEPNDVKSSDLREDDDIINDKSHSHSSDGASAGKIFIGGLARETTDAQFVKHFGKYGDIIDSVIMKDRKTGQPRGFGFVTYAEPSVVDKVIEDTHVINGKQVEIKRTIPKGAIGSKDIRTKKIFVGGIPATVNEDEFRDFFAQFGEVKEHQIMRDHSTSRSRGFGFISFDTEQAVDDLLSRGNRLELAGAQVEIKKAEPKKPNPPPAPSRRYNDSRPAFSGGFRDSGYGGFGGSSFGGGSGGGYRSGGPYGGGRSSAYGGYGGSEFGGYGGYGVGGGMATYREEPYLGYSSRYGGGGFSRGYDLGGSYGGPSESYGGYASGGSGAAGGGYGSSYDASLGGAYGGGSASFYGSRGGYGGGAGSGSRYHPYSR</sequence>
<dbReference type="AlphaFoldDB" id="A0A7N2KZX0"/>
<comment type="subcellular location">
    <subcellularLocation>
        <location evidence="1">Nucleus</location>
    </subcellularLocation>
</comment>
<reference evidence="6" key="2">
    <citation type="submission" date="2021-01" db="UniProtKB">
        <authorList>
            <consortium name="EnsemblPlants"/>
        </authorList>
    </citation>
    <scope>IDENTIFICATION</scope>
</reference>
<evidence type="ECO:0000256" key="3">
    <source>
        <dbReference type="PROSITE-ProRule" id="PRU00176"/>
    </source>
</evidence>
<evidence type="ECO:0000256" key="2">
    <source>
        <dbReference type="ARBA" id="ARBA00023242"/>
    </source>
</evidence>
<evidence type="ECO:0000259" key="5">
    <source>
        <dbReference type="PROSITE" id="PS50102"/>
    </source>
</evidence>
<dbReference type="SMART" id="SM00360">
    <property type="entry name" value="RRM"/>
    <property type="match status" value="2"/>
</dbReference>
<reference evidence="7" key="1">
    <citation type="journal article" date="2016" name="G3 (Bethesda)">
        <title>First Draft Assembly and Annotation of the Genome of a California Endemic Oak Quercus lobata Nee (Fagaceae).</title>
        <authorList>
            <person name="Sork V.L."/>
            <person name="Fitz-Gibbon S.T."/>
            <person name="Puiu D."/>
            <person name="Crepeau M."/>
            <person name="Gugger P.F."/>
            <person name="Sherman R."/>
            <person name="Stevens K."/>
            <person name="Langley C.H."/>
            <person name="Pellegrini M."/>
            <person name="Salzberg S.L."/>
        </authorList>
    </citation>
    <scope>NUCLEOTIDE SEQUENCE [LARGE SCALE GENOMIC DNA]</scope>
    <source>
        <strain evidence="7">cv. SW786</strain>
    </source>
</reference>
<evidence type="ECO:0000313" key="6">
    <source>
        <dbReference type="EnsemblPlants" id="QL02p074432:mrna"/>
    </source>
</evidence>
<dbReference type="Gene3D" id="3.30.70.330">
    <property type="match status" value="2"/>
</dbReference>